<gene>
    <name evidence="2" type="ORF">DWY99_12170</name>
</gene>
<dbReference type="PRINTS" id="PR00598">
    <property type="entry name" value="HTHMARR"/>
</dbReference>
<feature type="domain" description="HTH marR-type" evidence="1">
    <location>
        <begin position="1"/>
        <end position="140"/>
    </location>
</feature>
<dbReference type="PANTHER" id="PTHR33164">
    <property type="entry name" value="TRANSCRIPTIONAL REGULATOR, MARR FAMILY"/>
    <property type="match status" value="1"/>
</dbReference>
<protein>
    <submittedName>
        <fullName evidence="2">MarR family transcriptional regulator</fullName>
    </submittedName>
</protein>
<evidence type="ECO:0000259" key="1">
    <source>
        <dbReference type="PROSITE" id="PS50995"/>
    </source>
</evidence>
<reference evidence="2 3" key="1">
    <citation type="submission" date="2018-08" db="EMBL/GenBank/DDBJ databases">
        <title>A genome reference for cultivated species of the human gut microbiota.</title>
        <authorList>
            <person name="Zou Y."/>
            <person name="Xue W."/>
            <person name="Luo G."/>
        </authorList>
    </citation>
    <scope>NUCLEOTIDE SEQUENCE [LARGE SCALE GENOMIC DNA]</scope>
    <source>
        <strain evidence="2 3">AF28-26</strain>
    </source>
</reference>
<name>A0A412AV01_9FIRM</name>
<accession>A0A412AV01</accession>
<evidence type="ECO:0000313" key="2">
    <source>
        <dbReference type="EMBL" id="RGQ35787.1"/>
    </source>
</evidence>
<proteinExistence type="predicted"/>
<evidence type="ECO:0000313" key="3">
    <source>
        <dbReference type="Proteomes" id="UP000284751"/>
    </source>
</evidence>
<dbReference type="InterPro" id="IPR039422">
    <property type="entry name" value="MarR/SlyA-like"/>
</dbReference>
<dbReference type="InterPro" id="IPR000835">
    <property type="entry name" value="HTH_MarR-typ"/>
</dbReference>
<dbReference type="PROSITE" id="PS50995">
    <property type="entry name" value="HTH_MARR_2"/>
    <property type="match status" value="1"/>
</dbReference>
<dbReference type="InterPro" id="IPR036388">
    <property type="entry name" value="WH-like_DNA-bd_sf"/>
</dbReference>
<dbReference type="AlphaFoldDB" id="A0A412AV01"/>
<dbReference type="SMART" id="SM00347">
    <property type="entry name" value="HTH_MARR"/>
    <property type="match status" value="1"/>
</dbReference>
<dbReference type="InterPro" id="IPR022689">
    <property type="entry name" value="Iron_dep_repressor"/>
</dbReference>
<dbReference type="EMBL" id="QRTC01000061">
    <property type="protein sequence ID" value="RGQ35787.1"/>
    <property type="molecule type" value="Genomic_DNA"/>
</dbReference>
<dbReference type="Pfam" id="PF12802">
    <property type="entry name" value="MarR_2"/>
    <property type="match status" value="1"/>
</dbReference>
<dbReference type="GO" id="GO:0006950">
    <property type="term" value="P:response to stress"/>
    <property type="evidence" value="ECO:0007669"/>
    <property type="project" value="TreeGrafter"/>
</dbReference>
<dbReference type="Proteomes" id="UP000284751">
    <property type="component" value="Unassembled WGS sequence"/>
</dbReference>
<dbReference type="InterPro" id="IPR036390">
    <property type="entry name" value="WH_DNA-bd_sf"/>
</dbReference>
<dbReference type="SUPFAM" id="SSF46785">
    <property type="entry name" value="Winged helix' DNA-binding domain"/>
    <property type="match status" value="1"/>
</dbReference>
<organism evidence="2 3">
    <name type="scientific">[Clostridium] leptum</name>
    <dbReference type="NCBI Taxonomy" id="1535"/>
    <lineage>
        <taxon>Bacteria</taxon>
        <taxon>Bacillati</taxon>
        <taxon>Bacillota</taxon>
        <taxon>Clostridia</taxon>
        <taxon>Eubacteriales</taxon>
        <taxon>Oscillospiraceae</taxon>
        <taxon>Oscillospiraceae incertae sedis</taxon>
    </lineage>
</organism>
<comment type="caution">
    <text evidence="2">The sequence shown here is derived from an EMBL/GenBank/DDBJ whole genome shotgun (WGS) entry which is preliminary data.</text>
</comment>
<dbReference type="GO" id="GO:0003700">
    <property type="term" value="F:DNA-binding transcription factor activity"/>
    <property type="evidence" value="ECO:0007669"/>
    <property type="project" value="InterPro"/>
</dbReference>
<dbReference type="Gene3D" id="1.10.10.10">
    <property type="entry name" value="Winged helix-like DNA-binding domain superfamily/Winged helix DNA-binding domain"/>
    <property type="match status" value="1"/>
</dbReference>
<dbReference type="PANTHER" id="PTHR33164:SF92">
    <property type="entry name" value="MARR-FAMILY TRANSCRIPTIONAL REGULATOR"/>
    <property type="match status" value="1"/>
</dbReference>
<sequence>MICQNLVEELEEAYTLITVVEEEMVENAKKLDLSLAEVHMLQAIGKNKEKGRTISELASERYITLSSVTIAVNKLARKGYVLKTKAQRDGRVVYARLTERGERVDRLYRRFHQSLAHNMVEGFSEEEKQVLLKGIGRLNNFLQHRIEKMEASK</sequence>
<dbReference type="GO" id="GO:0046914">
    <property type="term" value="F:transition metal ion binding"/>
    <property type="evidence" value="ECO:0007669"/>
    <property type="project" value="InterPro"/>
</dbReference>
<dbReference type="SMART" id="SM00529">
    <property type="entry name" value="HTH_DTXR"/>
    <property type="match status" value="1"/>
</dbReference>